<organism evidence="2 3">
    <name type="scientific">Lithocarpus litseifolius</name>
    <dbReference type="NCBI Taxonomy" id="425828"/>
    <lineage>
        <taxon>Eukaryota</taxon>
        <taxon>Viridiplantae</taxon>
        <taxon>Streptophyta</taxon>
        <taxon>Embryophyta</taxon>
        <taxon>Tracheophyta</taxon>
        <taxon>Spermatophyta</taxon>
        <taxon>Magnoliopsida</taxon>
        <taxon>eudicotyledons</taxon>
        <taxon>Gunneridae</taxon>
        <taxon>Pentapetalae</taxon>
        <taxon>rosids</taxon>
        <taxon>fabids</taxon>
        <taxon>Fagales</taxon>
        <taxon>Fagaceae</taxon>
        <taxon>Lithocarpus</taxon>
    </lineage>
</organism>
<dbReference type="InterPro" id="IPR043502">
    <property type="entry name" value="DNA/RNA_pol_sf"/>
</dbReference>
<dbReference type="AlphaFoldDB" id="A0AAW2CKX3"/>
<dbReference type="EMBL" id="JAZDWU010000006">
    <property type="protein sequence ID" value="KAK9998306.1"/>
    <property type="molecule type" value="Genomic_DNA"/>
</dbReference>
<dbReference type="Proteomes" id="UP001459277">
    <property type="component" value="Unassembled WGS sequence"/>
</dbReference>
<comment type="caution">
    <text evidence="2">The sequence shown here is derived from an EMBL/GenBank/DDBJ whole genome shotgun (WGS) entry which is preliminary data.</text>
</comment>
<dbReference type="PANTHER" id="PTHR33116:SF86">
    <property type="entry name" value="REVERSE TRANSCRIPTASE DOMAIN-CONTAINING PROTEIN"/>
    <property type="match status" value="1"/>
</dbReference>
<dbReference type="PANTHER" id="PTHR33116">
    <property type="entry name" value="REVERSE TRANSCRIPTASE ZINC-BINDING DOMAIN-CONTAINING PROTEIN-RELATED-RELATED"/>
    <property type="match status" value="1"/>
</dbReference>
<dbReference type="Pfam" id="PF00078">
    <property type="entry name" value="RVT_1"/>
    <property type="match status" value="1"/>
</dbReference>
<protein>
    <recommendedName>
        <fullName evidence="1">Reverse transcriptase domain-containing protein</fullName>
    </recommendedName>
</protein>
<sequence length="518" mass="58860">MEPVLDSVDRVVTLDMNSTLLQPYTPDEVKQALFQMHPSKSPGPDGMSSFFFQKYWHIVGPDVTAAVLSVLTFGHFLHKINYSHIVLIPKKNDPRCVSDFRPISLANVVSRIVSKVLANRLKLILPNVISDSQSAFVPNRLITDNTTVAFEILHRMRNKRSGKKGQMAVKLDISKAYDCVEWSFLRQIMLKLGFDKHWVQLAMETVCIASYYVLINGEPKGFIKPSRGIKQGDPLSPYLFLLCVERLSALLGKVMESQYLHGILSCPNGVCISHLLFADDSFIFCQATVDECHRLLHLLGYESASGQAINRQKTSIFFSRNTKQEVKEHIQTLMGATVMENCEQYLGLPMVGGRSKLNTFKDLQEKITKRVLGWKEKFISKAGREILIKTVAQAIPIYSMGIFRIPKALCDSINSTLAKYWWGQTKEEKKIHWINWNKLCMSKKSGGMGFRDFQAFNLALLAKQAWRLIHHTHSLFYRVYKASYFPNCSFMDAVLGNNPSYVWRSLLATRDVISEGSI</sequence>
<reference evidence="2 3" key="1">
    <citation type="submission" date="2024-01" db="EMBL/GenBank/DDBJ databases">
        <title>A telomere-to-telomere, gap-free genome of sweet tea (Lithocarpus litseifolius).</title>
        <authorList>
            <person name="Zhou J."/>
        </authorList>
    </citation>
    <scope>NUCLEOTIDE SEQUENCE [LARGE SCALE GENOMIC DNA]</scope>
    <source>
        <strain evidence="2">Zhou-2022a</strain>
        <tissue evidence="2">Leaf</tissue>
    </source>
</reference>
<evidence type="ECO:0000313" key="3">
    <source>
        <dbReference type="Proteomes" id="UP001459277"/>
    </source>
</evidence>
<feature type="domain" description="Reverse transcriptase" evidence="1">
    <location>
        <begin position="69"/>
        <end position="338"/>
    </location>
</feature>
<dbReference type="InterPro" id="IPR000477">
    <property type="entry name" value="RT_dom"/>
</dbReference>
<keyword evidence="3" id="KW-1185">Reference proteome</keyword>
<name>A0AAW2CKX3_9ROSI</name>
<dbReference type="PROSITE" id="PS50878">
    <property type="entry name" value="RT_POL"/>
    <property type="match status" value="1"/>
</dbReference>
<dbReference type="SUPFAM" id="SSF56672">
    <property type="entry name" value="DNA/RNA polymerases"/>
    <property type="match status" value="1"/>
</dbReference>
<accession>A0AAW2CKX3</accession>
<evidence type="ECO:0000313" key="2">
    <source>
        <dbReference type="EMBL" id="KAK9998306.1"/>
    </source>
</evidence>
<dbReference type="CDD" id="cd01650">
    <property type="entry name" value="RT_nLTR_like"/>
    <property type="match status" value="1"/>
</dbReference>
<evidence type="ECO:0000259" key="1">
    <source>
        <dbReference type="PROSITE" id="PS50878"/>
    </source>
</evidence>
<proteinExistence type="predicted"/>
<gene>
    <name evidence="2" type="ORF">SO802_017909</name>
</gene>